<protein>
    <submittedName>
        <fullName evidence="2">Uncharacterized protein</fullName>
    </submittedName>
</protein>
<gene>
    <name evidence="2" type="ORF">AYBTSS11_LOCUS9086</name>
</gene>
<evidence type="ECO:0000313" key="3">
    <source>
        <dbReference type="Proteomes" id="UP001189624"/>
    </source>
</evidence>
<name>A0AA86S206_9FABA</name>
<evidence type="ECO:0000256" key="1">
    <source>
        <dbReference type="SAM" id="MobiDB-lite"/>
    </source>
</evidence>
<proteinExistence type="predicted"/>
<sequence length="321" mass="35857">MREIRVWMNGFAWKEKKRKVGLPSNSFLSHVGRKEWKATSKKAKDEAALTHSVMHLVVHGTVGDSLVLFLHVLLLQGQGCIQRRVPQLLVFLTCCVPQPVVVFSVSPCCELCSQLAHVSFSFPFNHGSRKQPPEESVPPERGDKSRRRKKTHHNRLWCVFFLRRLMSRHSSARLSFGGAYPTAMVGLVGAAGPVMCMHERRSIIPIHKKLCMATTTSAWRMAGSSPTTINFGMTLFEIYNMKRGQTSLTPIENGHHTTMVSDLCVGYVVVAGCILGVSSSSPSACPTKSFVHIFSHRYDSYVVFHSCNLKLVLMVLYSMHG</sequence>
<dbReference type="Proteomes" id="UP001189624">
    <property type="component" value="Chromosome 3"/>
</dbReference>
<organism evidence="2 3">
    <name type="scientific">Sphenostylis stenocarpa</name>
    <dbReference type="NCBI Taxonomy" id="92480"/>
    <lineage>
        <taxon>Eukaryota</taxon>
        <taxon>Viridiplantae</taxon>
        <taxon>Streptophyta</taxon>
        <taxon>Embryophyta</taxon>
        <taxon>Tracheophyta</taxon>
        <taxon>Spermatophyta</taxon>
        <taxon>Magnoliopsida</taxon>
        <taxon>eudicotyledons</taxon>
        <taxon>Gunneridae</taxon>
        <taxon>Pentapetalae</taxon>
        <taxon>rosids</taxon>
        <taxon>fabids</taxon>
        <taxon>Fabales</taxon>
        <taxon>Fabaceae</taxon>
        <taxon>Papilionoideae</taxon>
        <taxon>50 kb inversion clade</taxon>
        <taxon>NPAAA clade</taxon>
        <taxon>indigoferoid/millettioid clade</taxon>
        <taxon>Phaseoleae</taxon>
        <taxon>Sphenostylis</taxon>
    </lineage>
</organism>
<keyword evidence="3" id="KW-1185">Reference proteome</keyword>
<reference evidence="2" key="1">
    <citation type="submission" date="2023-10" db="EMBL/GenBank/DDBJ databases">
        <authorList>
            <person name="Domelevo Entfellner J.-B."/>
        </authorList>
    </citation>
    <scope>NUCLEOTIDE SEQUENCE</scope>
</reference>
<dbReference type="EMBL" id="OY731400">
    <property type="protein sequence ID" value="CAJ1939365.1"/>
    <property type="molecule type" value="Genomic_DNA"/>
</dbReference>
<dbReference type="AlphaFoldDB" id="A0AA86S206"/>
<evidence type="ECO:0000313" key="2">
    <source>
        <dbReference type="EMBL" id="CAJ1939365.1"/>
    </source>
</evidence>
<dbReference type="Gramene" id="rna-AYBTSS11_LOCUS9086">
    <property type="protein sequence ID" value="CAJ1939365.1"/>
    <property type="gene ID" value="gene-AYBTSS11_LOCUS9086"/>
</dbReference>
<feature type="region of interest" description="Disordered" evidence="1">
    <location>
        <begin position="126"/>
        <end position="149"/>
    </location>
</feature>
<accession>A0AA86S206</accession>